<dbReference type="EMBL" id="RBWV01000010">
    <property type="protein sequence ID" value="RKS77942.1"/>
    <property type="molecule type" value="Genomic_DNA"/>
</dbReference>
<dbReference type="Proteomes" id="UP000281955">
    <property type="component" value="Unassembled WGS sequence"/>
</dbReference>
<dbReference type="InParanoid" id="A0A420XSR3"/>
<evidence type="ECO:0000313" key="3">
    <source>
        <dbReference type="Proteomes" id="UP000281955"/>
    </source>
</evidence>
<organism evidence="2 3">
    <name type="scientific">Motilibacter peucedani</name>
    <dbReference type="NCBI Taxonomy" id="598650"/>
    <lineage>
        <taxon>Bacteria</taxon>
        <taxon>Bacillati</taxon>
        <taxon>Actinomycetota</taxon>
        <taxon>Actinomycetes</taxon>
        <taxon>Motilibacterales</taxon>
        <taxon>Motilibacteraceae</taxon>
        <taxon>Motilibacter</taxon>
    </lineage>
</organism>
<evidence type="ECO:0008006" key="4">
    <source>
        <dbReference type="Google" id="ProtNLM"/>
    </source>
</evidence>
<name>A0A420XSR3_9ACTN</name>
<feature type="signal peptide" evidence="1">
    <location>
        <begin position="1"/>
        <end position="28"/>
    </location>
</feature>
<keyword evidence="3" id="KW-1185">Reference proteome</keyword>
<keyword evidence="1" id="KW-0732">Signal</keyword>
<evidence type="ECO:0000313" key="2">
    <source>
        <dbReference type="EMBL" id="RKS77942.1"/>
    </source>
</evidence>
<protein>
    <recommendedName>
        <fullName evidence="4">Secreted protein</fullName>
    </recommendedName>
</protein>
<gene>
    <name evidence="2" type="ORF">CLV35_1647</name>
</gene>
<evidence type="ECO:0000256" key="1">
    <source>
        <dbReference type="SAM" id="SignalP"/>
    </source>
</evidence>
<proteinExistence type="predicted"/>
<sequence>MSARPRAAAAAFTAALLLASGTPGTAEASTAPAHRTTTSRVHITGCPAGCTVTAWRSTIPTGASSEGALDTASVRHGRAVLHVPTSVTRYLFFLVADRADHQAGEGLVGVALRYDGTRVGQVVSAPQAARAAAGYDCWAGTTLSDVTFRFRAQLFPSVVNGFRRDSLRVWSVRVVRTAGPSATTFHGALPKQDAAC</sequence>
<dbReference type="RefSeq" id="WP_121192920.1">
    <property type="nucleotide sequence ID" value="NZ_RBWV01000010.1"/>
</dbReference>
<reference evidence="2 3" key="1">
    <citation type="submission" date="2018-10" db="EMBL/GenBank/DDBJ databases">
        <title>Genomic Encyclopedia of Archaeal and Bacterial Type Strains, Phase II (KMG-II): from individual species to whole genera.</title>
        <authorList>
            <person name="Goeker M."/>
        </authorList>
    </citation>
    <scope>NUCLEOTIDE SEQUENCE [LARGE SCALE GENOMIC DNA]</scope>
    <source>
        <strain evidence="2 3">RP-AC37</strain>
    </source>
</reference>
<accession>A0A420XSR3</accession>
<dbReference type="AlphaFoldDB" id="A0A420XSR3"/>
<comment type="caution">
    <text evidence="2">The sequence shown here is derived from an EMBL/GenBank/DDBJ whole genome shotgun (WGS) entry which is preliminary data.</text>
</comment>
<feature type="chain" id="PRO_5019277174" description="Secreted protein" evidence="1">
    <location>
        <begin position="29"/>
        <end position="196"/>
    </location>
</feature>